<dbReference type="GO" id="GO:0005524">
    <property type="term" value="F:ATP binding"/>
    <property type="evidence" value="ECO:0007669"/>
    <property type="project" value="InterPro"/>
</dbReference>
<evidence type="ECO:0000313" key="7">
    <source>
        <dbReference type="Proteomes" id="UP000245207"/>
    </source>
</evidence>
<keyword evidence="7" id="KW-1185">Reference proteome</keyword>
<sequence length="433" mass="50554">MTNKGTKRKAELEVESTKVVRRKTTLSKPQSEPKFFRDQRELEDLWKHAYPVGVELDRLDKLYEYNWNFSNLEEAFDEGGVLHGEKVYLFVCTESPREHAALIPIVIAVVSPFPPSDKIGLISVQRESESRKVVDMKQMKMDWVPYVPLGKRSALVERLKSQIFVLNCVQRRAGLKCLKDERVAEFTYCIPYFYNPFEEDETEESTIVKFLYPVEPPVYCEFDWEFDKVEEFVNNLIASEELSEDQKDAFKEFLKENVRERKRANREARQKRKQALEELSQEKLDAINNTRFYKFYPLEAPDNTVMPKSSYINRYYGKAHKSLSEAMGRGDPLLNFCNPFEEDETEESTIVEFLYPVEPPVTVNLIGSITGLRMLELGLPLEPYKWCLDLRRYGTVEHSGFGLGFEWMVLFETGMANIRDVIPFPRYPGRADL</sequence>
<reference evidence="6 7" key="1">
    <citation type="journal article" date="2018" name="Mol. Plant">
        <title>The genome of Artemisia annua provides insight into the evolution of Asteraceae family and artemisinin biosynthesis.</title>
        <authorList>
            <person name="Shen Q."/>
            <person name="Zhang L."/>
            <person name="Liao Z."/>
            <person name="Wang S."/>
            <person name="Yan T."/>
            <person name="Shi P."/>
            <person name="Liu M."/>
            <person name="Fu X."/>
            <person name="Pan Q."/>
            <person name="Wang Y."/>
            <person name="Lv Z."/>
            <person name="Lu X."/>
            <person name="Zhang F."/>
            <person name="Jiang W."/>
            <person name="Ma Y."/>
            <person name="Chen M."/>
            <person name="Hao X."/>
            <person name="Li L."/>
            <person name="Tang Y."/>
            <person name="Lv G."/>
            <person name="Zhou Y."/>
            <person name="Sun X."/>
            <person name="Brodelius P.E."/>
            <person name="Rose J.K.C."/>
            <person name="Tang K."/>
        </authorList>
    </citation>
    <scope>NUCLEOTIDE SEQUENCE [LARGE SCALE GENOMIC DNA]</scope>
    <source>
        <strain evidence="7">cv. Huhao1</strain>
        <tissue evidence="6">Leaf</tissue>
    </source>
</reference>
<dbReference type="InterPro" id="IPR004364">
    <property type="entry name" value="Aa-tRNA-synt_II"/>
</dbReference>
<proteinExistence type="predicted"/>
<dbReference type="GO" id="GO:0006418">
    <property type="term" value="P:tRNA aminoacylation for protein translation"/>
    <property type="evidence" value="ECO:0007669"/>
    <property type="project" value="InterPro"/>
</dbReference>
<dbReference type="EMBL" id="PKPP01002274">
    <property type="protein sequence ID" value="PWA76397.1"/>
    <property type="molecule type" value="Genomic_DNA"/>
</dbReference>
<dbReference type="Proteomes" id="UP000245207">
    <property type="component" value="Unassembled WGS sequence"/>
</dbReference>
<dbReference type="PANTHER" id="PTHR33704">
    <property type="entry name" value="PROTEIN HEAT INTOLERANT 4-RELATED"/>
    <property type="match status" value="1"/>
</dbReference>
<feature type="domain" description="Aminoacyl-tRNA synthetase class II (D/K/N)" evidence="5">
    <location>
        <begin position="382"/>
        <end position="426"/>
    </location>
</feature>
<keyword evidence="3" id="KW-0067">ATP-binding</keyword>
<name>A0A2U1NSE4_ARTAN</name>
<evidence type="ECO:0000313" key="6">
    <source>
        <dbReference type="EMBL" id="PWA76397.1"/>
    </source>
</evidence>
<organism evidence="6 7">
    <name type="scientific">Artemisia annua</name>
    <name type="common">Sweet wormwood</name>
    <dbReference type="NCBI Taxonomy" id="35608"/>
    <lineage>
        <taxon>Eukaryota</taxon>
        <taxon>Viridiplantae</taxon>
        <taxon>Streptophyta</taxon>
        <taxon>Embryophyta</taxon>
        <taxon>Tracheophyta</taxon>
        <taxon>Spermatophyta</taxon>
        <taxon>Magnoliopsida</taxon>
        <taxon>eudicotyledons</taxon>
        <taxon>Gunneridae</taxon>
        <taxon>Pentapetalae</taxon>
        <taxon>asterids</taxon>
        <taxon>campanulids</taxon>
        <taxon>Asterales</taxon>
        <taxon>Asteraceae</taxon>
        <taxon>Asteroideae</taxon>
        <taxon>Anthemideae</taxon>
        <taxon>Artemisiinae</taxon>
        <taxon>Artemisia</taxon>
    </lineage>
</organism>
<dbReference type="Pfam" id="PF00152">
    <property type="entry name" value="tRNA-synt_2"/>
    <property type="match status" value="1"/>
</dbReference>
<dbReference type="OrthoDB" id="20554at2759"/>
<evidence type="ECO:0000256" key="2">
    <source>
        <dbReference type="ARBA" id="ARBA00022741"/>
    </source>
</evidence>
<keyword evidence="2" id="KW-0547">Nucleotide-binding</keyword>
<evidence type="ECO:0000256" key="4">
    <source>
        <dbReference type="SAM" id="Coils"/>
    </source>
</evidence>
<dbReference type="AlphaFoldDB" id="A0A2U1NSE4"/>
<dbReference type="InterPro" id="IPR045864">
    <property type="entry name" value="aa-tRNA-synth_II/BPL/LPL"/>
</dbReference>
<dbReference type="InterPro" id="IPR039313">
    <property type="entry name" value="HIT4"/>
</dbReference>
<dbReference type="Gene3D" id="3.30.930.10">
    <property type="entry name" value="Bira Bifunctional Protein, Domain 2"/>
    <property type="match status" value="1"/>
</dbReference>
<evidence type="ECO:0000259" key="5">
    <source>
        <dbReference type="Pfam" id="PF00152"/>
    </source>
</evidence>
<gene>
    <name evidence="6" type="ORF">CTI12_AA137470</name>
</gene>
<dbReference type="Gene3D" id="6.10.250.2770">
    <property type="match status" value="1"/>
</dbReference>
<dbReference type="GO" id="GO:0004812">
    <property type="term" value="F:aminoacyl-tRNA ligase activity"/>
    <property type="evidence" value="ECO:0007669"/>
    <property type="project" value="InterPro"/>
</dbReference>
<dbReference type="SUPFAM" id="SSF55681">
    <property type="entry name" value="Class II aaRS and biotin synthetases"/>
    <property type="match status" value="1"/>
</dbReference>
<dbReference type="GO" id="GO:1900034">
    <property type="term" value="P:regulation of cellular response to heat"/>
    <property type="evidence" value="ECO:0007669"/>
    <property type="project" value="InterPro"/>
</dbReference>
<protein>
    <recommendedName>
        <fullName evidence="5">Aminoacyl-tRNA synthetase class II (D/K/N) domain-containing protein</fullName>
    </recommendedName>
</protein>
<evidence type="ECO:0000256" key="3">
    <source>
        <dbReference type="ARBA" id="ARBA00022840"/>
    </source>
</evidence>
<feature type="coiled-coil region" evidence="4">
    <location>
        <begin position="251"/>
        <end position="289"/>
    </location>
</feature>
<comment type="caution">
    <text evidence="6">The sequence shown here is derived from an EMBL/GenBank/DDBJ whole genome shotgun (WGS) entry which is preliminary data.</text>
</comment>
<dbReference type="STRING" id="35608.A0A2U1NSE4"/>
<keyword evidence="1" id="KW-0436">Ligase</keyword>
<keyword evidence="4" id="KW-0175">Coiled coil</keyword>
<dbReference type="PANTHER" id="PTHR33704:SF1">
    <property type="entry name" value="PROTEIN HEAT INTOLERANT 4-RELATED"/>
    <property type="match status" value="1"/>
</dbReference>
<evidence type="ECO:0000256" key="1">
    <source>
        <dbReference type="ARBA" id="ARBA00022598"/>
    </source>
</evidence>
<accession>A0A2U1NSE4</accession>